<accession>A0A0D2BA89</accession>
<reference evidence="2 3" key="1">
    <citation type="submission" date="2015-01" db="EMBL/GenBank/DDBJ databases">
        <title>The Genome Sequence of Cladophialophora immunda CBS83496.</title>
        <authorList>
            <consortium name="The Broad Institute Genomics Platform"/>
            <person name="Cuomo C."/>
            <person name="de Hoog S."/>
            <person name="Gorbushina A."/>
            <person name="Stielow B."/>
            <person name="Teixiera M."/>
            <person name="Abouelleil A."/>
            <person name="Chapman S.B."/>
            <person name="Priest M."/>
            <person name="Young S.K."/>
            <person name="Wortman J."/>
            <person name="Nusbaum C."/>
            <person name="Birren B."/>
        </authorList>
    </citation>
    <scope>NUCLEOTIDE SEQUENCE [LARGE SCALE GENOMIC DNA]</scope>
    <source>
        <strain evidence="2 3">CBS 83496</strain>
    </source>
</reference>
<dbReference type="EMBL" id="KN847040">
    <property type="protein sequence ID" value="KIW34467.1"/>
    <property type="molecule type" value="Genomic_DNA"/>
</dbReference>
<protein>
    <submittedName>
        <fullName evidence="2">Uncharacterized protein</fullName>
    </submittedName>
</protein>
<feature type="region of interest" description="Disordered" evidence="1">
    <location>
        <begin position="24"/>
        <end position="82"/>
    </location>
</feature>
<name>A0A0D2BA89_9EURO</name>
<dbReference type="RefSeq" id="XP_016254683.1">
    <property type="nucleotide sequence ID" value="XM_016387755.1"/>
</dbReference>
<dbReference type="HOGENOM" id="CLU_823874_0_0_1"/>
<dbReference type="GeneID" id="27340439"/>
<evidence type="ECO:0000313" key="2">
    <source>
        <dbReference type="EMBL" id="KIW34467.1"/>
    </source>
</evidence>
<dbReference type="VEuPathDB" id="FungiDB:PV07_01245"/>
<dbReference type="AlphaFoldDB" id="A0A0D2BA89"/>
<dbReference type="OrthoDB" id="2289094at2759"/>
<feature type="compositionally biased region" description="Basic residues" evidence="1">
    <location>
        <begin position="327"/>
        <end position="337"/>
    </location>
</feature>
<proteinExistence type="predicted"/>
<sequence length="337" mass="38842">MMMIRDKAPLLNGNSLQHEDAIKEIGPEERLSRPRPHARSMGQHPPSASTKKITGDLEADLRETRYSNQETRDSNRETRDSNREVMGAVIALQNTIQNQTSEEKQMAITRHQEQMATLTANHEAQMGDQETRHQERMEALTANREVQMGNQETRHQEQMEALTANHVAQMGNRETLHQEQIATLTANHEARMRDQETRHQEQMAILRANHEAQMENQETRHQEQMAALTANREAQVENQETLHQEQMEGLTANHVAQMGNQETQHRDQMAAITQAMANLAAKFEPFSEARMVIWRTKEAWGRFQNKRMQQRTAPSQRASKILENRKGRGNKGRAQRD</sequence>
<feature type="region of interest" description="Disordered" evidence="1">
    <location>
        <begin position="303"/>
        <end position="337"/>
    </location>
</feature>
<dbReference type="Proteomes" id="UP000054466">
    <property type="component" value="Unassembled WGS sequence"/>
</dbReference>
<keyword evidence="3" id="KW-1185">Reference proteome</keyword>
<feature type="compositionally biased region" description="Basic and acidic residues" evidence="1">
    <location>
        <begin position="53"/>
        <end position="82"/>
    </location>
</feature>
<gene>
    <name evidence="2" type="ORF">PV07_01245</name>
</gene>
<organism evidence="2 3">
    <name type="scientific">Cladophialophora immunda</name>
    <dbReference type="NCBI Taxonomy" id="569365"/>
    <lineage>
        <taxon>Eukaryota</taxon>
        <taxon>Fungi</taxon>
        <taxon>Dikarya</taxon>
        <taxon>Ascomycota</taxon>
        <taxon>Pezizomycotina</taxon>
        <taxon>Eurotiomycetes</taxon>
        <taxon>Chaetothyriomycetidae</taxon>
        <taxon>Chaetothyriales</taxon>
        <taxon>Herpotrichiellaceae</taxon>
        <taxon>Cladophialophora</taxon>
    </lineage>
</organism>
<evidence type="ECO:0000256" key="1">
    <source>
        <dbReference type="SAM" id="MobiDB-lite"/>
    </source>
</evidence>
<evidence type="ECO:0000313" key="3">
    <source>
        <dbReference type="Proteomes" id="UP000054466"/>
    </source>
</evidence>